<proteinExistence type="predicted"/>
<dbReference type="Gene3D" id="3.40.50.1240">
    <property type="entry name" value="Phosphoglycerate mutase-like"/>
    <property type="match status" value="1"/>
</dbReference>
<feature type="active site" description="Tele-phosphohistidine intermediate" evidence="2">
    <location>
        <position position="12"/>
    </location>
</feature>
<sequence length="189" mass="20517">MAFEHPFYFLRHGETTWNAIGKTQGQLDAPLSDLGRRQAANAAAIMAREQVTRIVSSPLSRARHTAEAVAETTGAEISFDPELMEFHAGELQGKPRGENVSEYFEKRWDPPGGETFAVFAARAWAALARAASEPGVLIVCHGGLWRAAQEFVAVAPRLWPMPNALPIHVSPDAKSWTARVLGAAMDAGK</sequence>
<feature type="binding site" evidence="3">
    <location>
        <position position="61"/>
    </location>
    <ligand>
        <name>substrate</name>
    </ligand>
</feature>
<dbReference type="AlphaFoldDB" id="A0A7L5BVD7"/>
<dbReference type="InterPro" id="IPR013078">
    <property type="entry name" value="His_Pase_superF_clade-1"/>
</dbReference>
<dbReference type="GO" id="GO:0045820">
    <property type="term" value="P:negative regulation of glycolytic process"/>
    <property type="evidence" value="ECO:0007669"/>
    <property type="project" value="TreeGrafter"/>
</dbReference>
<dbReference type="InterPro" id="IPR029033">
    <property type="entry name" value="His_PPase_superfam"/>
</dbReference>
<keyword evidence="1" id="KW-0378">Hydrolase</keyword>
<evidence type="ECO:0000256" key="1">
    <source>
        <dbReference type="ARBA" id="ARBA00022801"/>
    </source>
</evidence>
<dbReference type="PANTHER" id="PTHR46517:SF1">
    <property type="entry name" value="FRUCTOSE-2,6-BISPHOSPHATASE TIGAR"/>
    <property type="match status" value="1"/>
</dbReference>
<dbReference type="Pfam" id="PF00300">
    <property type="entry name" value="His_Phos_1"/>
    <property type="match status" value="1"/>
</dbReference>
<dbReference type="RefSeq" id="WP_165099402.1">
    <property type="nucleotide sequence ID" value="NZ_CP049056.1"/>
</dbReference>
<dbReference type="PANTHER" id="PTHR46517">
    <property type="entry name" value="FRUCTOSE-2,6-BISPHOSPHATASE TIGAR"/>
    <property type="match status" value="1"/>
</dbReference>
<dbReference type="KEGG" id="hdh:G5B40_13110"/>
<evidence type="ECO:0000256" key="3">
    <source>
        <dbReference type="PIRSR" id="PIRSR613078-2"/>
    </source>
</evidence>
<name>A0A7L5BVD7_9RHOB</name>
<dbReference type="GO" id="GO:0005829">
    <property type="term" value="C:cytosol"/>
    <property type="evidence" value="ECO:0007669"/>
    <property type="project" value="TreeGrafter"/>
</dbReference>
<organism evidence="4 5">
    <name type="scientific">Pikeienuella piscinae</name>
    <dbReference type="NCBI Taxonomy" id="2748098"/>
    <lineage>
        <taxon>Bacteria</taxon>
        <taxon>Pseudomonadati</taxon>
        <taxon>Pseudomonadota</taxon>
        <taxon>Alphaproteobacteria</taxon>
        <taxon>Rhodobacterales</taxon>
        <taxon>Paracoccaceae</taxon>
        <taxon>Pikeienuella</taxon>
    </lineage>
</organism>
<dbReference type="CDD" id="cd07067">
    <property type="entry name" value="HP_PGM_like"/>
    <property type="match status" value="1"/>
</dbReference>
<feature type="active site" description="Proton donor/acceptor" evidence="2">
    <location>
        <position position="85"/>
    </location>
</feature>
<dbReference type="GO" id="GO:0043456">
    <property type="term" value="P:regulation of pentose-phosphate shunt"/>
    <property type="evidence" value="ECO:0007669"/>
    <property type="project" value="TreeGrafter"/>
</dbReference>
<gene>
    <name evidence="4" type="ORF">G5B40_13110</name>
</gene>
<dbReference type="SMART" id="SM00855">
    <property type="entry name" value="PGAM"/>
    <property type="match status" value="1"/>
</dbReference>
<dbReference type="SUPFAM" id="SSF53254">
    <property type="entry name" value="Phosphoglycerate mutase-like"/>
    <property type="match status" value="1"/>
</dbReference>
<keyword evidence="5" id="KW-1185">Reference proteome</keyword>
<dbReference type="GO" id="GO:0004331">
    <property type="term" value="F:fructose-2,6-bisphosphate 2-phosphatase activity"/>
    <property type="evidence" value="ECO:0007669"/>
    <property type="project" value="TreeGrafter"/>
</dbReference>
<feature type="binding site" evidence="3">
    <location>
        <begin position="11"/>
        <end position="18"/>
    </location>
    <ligand>
        <name>substrate</name>
    </ligand>
</feature>
<evidence type="ECO:0000256" key="2">
    <source>
        <dbReference type="PIRSR" id="PIRSR613078-1"/>
    </source>
</evidence>
<dbReference type="InterPro" id="IPR051695">
    <property type="entry name" value="Phosphoglycerate_Mutase"/>
</dbReference>
<accession>A0A7L5BVD7</accession>
<dbReference type="EMBL" id="CP049056">
    <property type="protein sequence ID" value="QIE56320.1"/>
    <property type="molecule type" value="Genomic_DNA"/>
</dbReference>
<dbReference type="Proteomes" id="UP000503336">
    <property type="component" value="Chromosome"/>
</dbReference>
<evidence type="ECO:0000313" key="4">
    <source>
        <dbReference type="EMBL" id="QIE56320.1"/>
    </source>
</evidence>
<protein>
    <submittedName>
        <fullName evidence="4">Histidine phosphatase family protein</fullName>
    </submittedName>
</protein>
<evidence type="ECO:0000313" key="5">
    <source>
        <dbReference type="Proteomes" id="UP000503336"/>
    </source>
</evidence>
<reference evidence="4 5" key="1">
    <citation type="submission" date="2020-02" db="EMBL/GenBank/DDBJ databases">
        <title>complete genome sequence of Rhodobacteraceae bacterium.</title>
        <authorList>
            <person name="Park J."/>
            <person name="Kim Y.-S."/>
            <person name="Kim K.-H."/>
        </authorList>
    </citation>
    <scope>NUCLEOTIDE SEQUENCE [LARGE SCALE GENOMIC DNA]</scope>
    <source>
        <strain evidence="4 5">RR4-56</strain>
    </source>
</reference>